<comment type="catalytic activity">
    <reaction evidence="1">
        <text>ATP + protein L-histidine = ADP + protein N-phospho-L-histidine.</text>
        <dbReference type="EC" id="2.7.13.3"/>
    </reaction>
</comment>
<dbReference type="InterPro" id="IPR035965">
    <property type="entry name" value="PAS-like_dom_sf"/>
</dbReference>
<keyword evidence="9" id="KW-0902">Two-component regulatory system</keyword>
<evidence type="ECO:0000256" key="10">
    <source>
        <dbReference type="ARBA" id="ARBA00023136"/>
    </source>
</evidence>
<dbReference type="InterPro" id="IPR003594">
    <property type="entry name" value="HATPase_dom"/>
</dbReference>
<evidence type="ECO:0000256" key="7">
    <source>
        <dbReference type="ARBA" id="ARBA00022777"/>
    </source>
</evidence>
<dbReference type="Proteomes" id="UP000030700">
    <property type="component" value="Unassembled WGS sequence"/>
</dbReference>
<dbReference type="EC" id="2.7.13.3" evidence="3"/>
<dbReference type="SUPFAM" id="SSF47384">
    <property type="entry name" value="Homodimeric domain of signal transducing histidine kinase"/>
    <property type="match status" value="1"/>
</dbReference>
<dbReference type="Gene3D" id="3.30.450.20">
    <property type="entry name" value="PAS domain"/>
    <property type="match status" value="2"/>
</dbReference>
<evidence type="ECO:0000256" key="9">
    <source>
        <dbReference type="ARBA" id="ARBA00023012"/>
    </source>
</evidence>
<dbReference type="SMART" id="SM00065">
    <property type="entry name" value="GAF"/>
    <property type="match status" value="1"/>
</dbReference>
<keyword evidence="7 16" id="KW-0418">Kinase</keyword>
<evidence type="ECO:0000256" key="6">
    <source>
        <dbReference type="ARBA" id="ARBA00022741"/>
    </source>
</evidence>
<keyword evidence="11" id="KW-0131">Cell cycle</keyword>
<reference evidence="16" key="1">
    <citation type="journal article" date="2015" name="PeerJ">
        <title>First genomic representation of candidate bacterial phylum KSB3 points to enhanced environmental sensing as a trigger of wastewater bulking.</title>
        <authorList>
            <person name="Sekiguchi Y."/>
            <person name="Ohashi A."/>
            <person name="Parks D.H."/>
            <person name="Yamauchi T."/>
            <person name="Tyson G.W."/>
            <person name="Hugenholtz P."/>
        </authorList>
    </citation>
    <scope>NUCLEOTIDE SEQUENCE [LARGE SCALE GENOMIC DNA]</scope>
</reference>
<evidence type="ECO:0000256" key="12">
    <source>
        <dbReference type="PROSITE-ProRule" id="PRU00169"/>
    </source>
</evidence>
<dbReference type="PROSITE" id="PS50109">
    <property type="entry name" value="HIS_KIN"/>
    <property type="match status" value="1"/>
</dbReference>
<evidence type="ECO:0000259" key="15">
    <source>
        <dbReference type="PROSITE" id="PS50112"/>
    </source>
</evidence>
<dbReference type="InterPro" id="IPR013656">
    <property type="entry name" value="PAS_4"/>
</dbReference>
<keyword evidence="4 12" id="KW-0597">Phosphoprotein</keyword>
<dbReference type="SMART" id="SM00448">
    <property type="entry name" value="REC"/>
    <property type="match status" value="2"/>
</dbReference>
<dbReference type="SMART" id="SM00388">
    <property type="entry name" value="HisKA"/>
    <property type="match status" value="1"/>
</dbReference>
<dbReference type="CDD" id="cd17534">
    <property type="entry name" value="REC_DC-like"/>
    <property type="match status" value="1"/>
</dbReference>
<dbReference type="InterPro" id="IPR011006">
    <property type="entry name" value="CheY-like_superfamily"/>
</dbReference>
<evidence type="ECO:0000256" key="8">
    <source>
        <dbReference type="ARBA" id="ARBA00022840"/>
    </source>
</evidence>
<gene>
    <name evidence="16" type="ORF">U14_05041</name>
</gene>
<dbReference type="GO" id="GO:0005524">
    <property type="term" value="F:ATP binding"/>
    <property type="evidence" value="ECO:0007669"/>
    <property type="project" value="UniProtKB-KW"/>
</dbReference>
<dbReference type="Pfam" id="PF00512">
    <property type="entry name" value="HisKA"/>
    <property type="match status" value="1"/>
</dbReference>
<dbReference type="PANTHER" id="PTHR45339:SF1">
    <property type="entry name" value="HYBRID SIGNAL TRANSDUCTION HISTIDINE KINASE J"/>
    <property type="match status" value="1"/>
</dbReference>
<dbReference type="Gene3D" id="3.40.50.2300">
    <property type="match status" value="2"/>
</dbReference>
<dbReference type="Pfam" id="PF13185">
    <property type="entry name" value="GAF_2"/>
    <property type="match status" value="1"/>
</dbReference>
<dbReference type="CDD" id="cd00130">
    <property type="entry name" value="PAS"/>
    <property type="match status" value="1"/>
</dbReference>
<evidence type="ECO:0000256" key="2">
    <source>
        <dbReference type="ARBA" id="ARBA00004370"/>
    </source>
</evidence>
<dbReference type="SUPFAM" id="SSF55874">
    <property type="entry name" value="ATPase domain of HSP90 chaperone/DNA topoisomerase II/histidine kinase"/>
    <property type="match status" value="1"/>
</dbReference>
<dbReference type="SUPFAM" id="SSF55785">
    <property type="entry name" value="PYP-like sensor domain (PAS domain)"/>
    <property type="match status" value="1"/>
</dbReference>
<feature type="domain" description="Response regulatory" evidence="14">
    <location>
        <begin position="7"/>
        <end position="122"/>
    </location>
</feature>
<evidence type="ECO:0000259" key="14">
    <source>
        <dbReference type="PROSITE" id="PS50110"/>
    </source>
</evidence>
<name>A0A081BQT6_9BACT</name>
<keyword evidence="6" id="KW-0547">Nucleotide-binding</keyword>
<dbReference type="STRING" id="1499966.U14_05041"/>
<dbReference type="SUPFAM" id="SSF55781">
    <property type="entry name" value="GAF domain-like"/>
    <property type="match status" value="1"/>
</dbReference>
<dbReference type="Gene3D" id="3.30.450.40">
    <property type="match status" value="1"/>
</dbReference>
<feature type="domain" description="Histidine kinase" evidence="13">
    <location>
        <begin position="602"/>
        <end position="828"/>
    </location>
</feature>
<dbReference type="Pfam" id="PF08448">
    <property type="entry name" value="PAS_4"/>
    <property type="match status" value="1"/>
</dbReference>
<keyword evidence="5" id="KW-0808">Transferase</keyword>
<dbReference type="PROSITE" id="PS50110">
    <property type="entry name" value="RESPONSE_REGULATORY"/>
    <property type="match status" value="2"/>
</dbReference>
<dbReference type="Gene3D" id="3.30.565.10">
    <property type="entry name" value="Histidine kinase-like ATPase, C-terminal domain"/>
    <property type="match status" value="1"/>
</dbReference>
<evidence type="ECO:0000256" key="5">
    <source>
        <dbReference type="ARBA" id="ARBA00022679"/>
    </source>
</evidence>
<dbReference type="Gene3D" id="1.10.287.130">
    <property type="match status" value="1"/>
</dbReference>
<protein>
    <recommendedName>
        <fullName evidence="3">histidine kinase</fullName>
        <ecNumber evidence="3">2.7.13.3</ecNumber>
    </recommendedName>
</protein>
<evidence type="ECO:0000256" key="1">
    <source>
        <dbReference type="ARBA" id="ARBA00000085"/>
    </source>
</evidence>
<proteinExistence type="predicted"/>
<dbReference type="InterPro" id="IPR001789">
    <property type="entry name" value="Sig_transdc_resp-reg_receiver"/>
</dbReference>
<dbReference type="AlphaFoldDB" id="A0A081BQT6"/>
<dbReference type="PANTHER" id="PTHR45339">
    <property type="entry name" value="HYBRID SIGNAL TRANSDUCTION HISTIDINE KINASE J"/>
    <property type="match status" value="1"/>
</dbReference>
<dbReference type="InterPro" id="IPR029016">
    <property type="entry name" value="GAF-like_dom_sf"/>
</dbReference>
<dbReference type="Pfam" id="PF02518">
    <property type="entry name" value="HATPase_c"/>
    <property type="match status" value="1"/>
</dbReference>
<dbReference type="CDD" id="cd00082">
    <property type="entry name" value="HisKA"/>
    <property type="match status" value="1"/>
</dbReference>
<accession>A0A081BQT6</accession>
<feature type="modified residue" description="4-aspartylphosphate" evidence="12">
    <location>
        <position position="916"/>
    </location>
</feature>
<feature type="modified residue" description="4-aspartylphosphate" evidence="12">
    <location>
        <position position="57"/>
    </location>
</feature>
<comment type="subcellular location">
    <subcellularLocation>
        <location evidence="2">Membrane</location>
    </subcellularLocation>
</comment>
<dbReference type="InterPro" id="IPR005467">
    <property type="entry name" value="His_kinase_dom"/>
</dbReference>
<dbReference type="HOGENOM" id="CLU_000445_114_15_0"/>
<organism evidence="16">
    <name type="scientific">Candidatus Moduliflexus flocculans</name>
    <dbReference type="NCBI Taxonomy" id="1499966"/>
    <lineage>
        <taxon>Bacteria</taxon>
        <taxon>Candidatus Moduliflexota</taxon>
        <taxon>Candidatus Moduliflexia</taxon>
        <taxon>Candidatus Moduliflexales</taxon>
        <taxon>Candidatus Moduliflexaceae</taxon>
    </lineage>
</organism>
<evidence type="ECO:0000313" key="17">
    <source>
        <dbReference type="Proteomes" id="UP000030700"/>
    </source>
</evidence>
<feature type="domain" description="PAS" evidence="15">
    <location>
        <begin position="294"/>
        <end position="346"/>
    </location>
</feature>
<dbReference type="SMART" id="SM00091">
    <property type="entry name" value="PAS"/>
    <property type="match status" value="1"/>
</dbReference>
<dbReference type="EMBL" id="DF820460">
    <property type="protein sequence ID" value="GAK53767.1"/>
    <property type="molecule type" value="Genomic_DNA"/>
</dbReference>
<dbReference type="InterPro" id="IPR036097">
    <property type="entry name" value="HisK_dim/P_sf"/>
</dbReference>
<dbReference type="SUPFAM" id="SSF52172">
    <property type="entry name" value="CheY-like"/>
    <property type="match status" value="2"/>
</dbReference>
<dbReference type="PRINTS" id="PR00344">
    <property type="entry name" value="BCTRLSENSOR"/>
</dbReference>
<feature type="domain" description="Response regulatory" evidence="14">
    <location>
        <begin position="867"/>
        <end position="983"/>
    </location>
</feature>
<keyword evidence="10" id="KW-0472">Membrane</keyword>
<dbReference type="PROSITE" id="PS50112">
    <property type="entry name" value="PAS"/>
    <property type="match status" value="1"/>
</dbReference>
<dbReference type="GO" id="GO:0000155">
    <property type="term" value="F:phosphorelay sensor kinase activity"/>
    <property type="evidence" value="ECO:0007669"/>
    <property type="project" value="InterPro"/>
</dbReference>
<dbReference type="FunFam" id="3.30.565.10:FF:000010">
    <property type="entry name" value="Sensor histidine kinase RcsC"/>
    <property type="match status" value="1"/>
</dbReference>
<evidence type="ECO:0000313" key="16">
    <source>
        <dbReference type="EMBL" id="GAK53767.1"/>
    </source>
</evidence>
<dbReference type="InterPro" id="IPR000014">
    <property type="entry name" value="PAS"/>
</dbReference>
<dbReference type="InterPro" id="IPR036890">
    <property type="entry name" value="HATPase_C_sf"/>
</dbReference>
<dbReference type="Pfam" id="PF00072">
    <property type="entry name" value="Response_reg"/>
    <property type="match status" value="2"/>
</dbReference>
<evidence type="ECO:0000256" key="11">
    <source>
        <dbReference type="ARBA" id="ARBA00023306"/>
    </source>
</evidence>
<evidence type="ECO:0000256" key="3">
    <source>
        <dbReference type="ARBA" id="ARBA00012438"/>
    </source>
</evidence>
<dbReference type="CDD" id="cd16922">
    <property type="entry name" value="HATPase_EvgS-ArcB-TorS-like"/>
    <property type="match status" value="1"/>
</dbReference>
<dbReference type="NCBIfam" id="TIGR00229">
    <property type="entry name" value="sensory_box"/>
    <property type="match status" value="1"/>
</dbReference>
<dbReference type="InterPro" id="IPR003018">
    <property type="entry name" value="GAF"/>
</dbReference>
<keyword evidence="17" id="KW-1185">Reference proteome</keyword>
<dbReference type="FunFam" id="1.10.287.130:FF:000038">
    <property type="entry name" value="Sensory transduction histidine kinase"/>
    <property type="match status" value="1"/>
</dbReference>
<evidence type="ECO:0000256" key="4">
    <source>
        <dbReference type="ARBA" id="ARBA00022553"/>
    </source>
</evidence>
<sequence>MQGVPRNILVVEDDLVLAKSIQRQLKHLGHHLTAIAETGEDAVAFAQENTPDVILMDIRLNGFMDGIEAAEEIRRTHDTPIIFMTSHDDEETFNRAKMAEPGGYLLKPFDEANLHIAIEFACYKHDAEKKLRESEARHRNLFQNAPVAMWEDDFSAVKTYFSRLRQQGIQDLTAYWEASPDEVDRCAALIQVRDLSLKAVSLYRAQSKADLLVSLDKIYTPTSRDAIKACLLAFFNGETTFSCETQEINFAQELMYLHVTWMIMPGDESSWEKVVVSTIDLTAQKQMRDEILRAKEEWEQTFDAVPDAIMILDNHHRIIRTNDALNNSLGLSKQQCEGQQCYSIVHGLNMPPLSCVHTHLLHDLQEHRGEIFEEQLGGHCLVTVTPLFDRQHNLIGAVHVSRNINDRKQAEELLKLEEERLHALLTLHQMENVSEEEMISFALEEVVRLTRSDGGYFHFVNPDEQSIDLFAWSKRVLEFCAVETVGHYPIERAGVWADCVRQRAPVIHNDYQHLPEKKGYPEGHFHLVRHMSVPVFDQGKIVAIAGVGNKQTYYDQNDMRQLSLFMNSMWTLLKRRRVESDLLAARKEAERANQAKSEFLATMSHELRTPLNGILGYTQLLRRDARLADDQVRAIETIHRSGEHLLTLLNDILDISKIEAGKIEIQSAPFALQGMLHTLTDMMRMRAEQKGVAFAYDSAPDLPEVIASDEQRLRQILLNLLGNAVKFTERGEVTLRVKNMNQNMPVAAQRQITIRFEVQDTGIGIPAEQLQQIFDPFEQVAAAKFRSEGTGLGLSICRRLAEKMGSRIEVASELGKGSLFWFDLPTQIADLPGSHHHYDSLLRSVKRARPISGVRDRRSQSSRAIRTILLVDDVEQNRIVLKSIFLPLGFTVLEAANGQQALDMAIRFTPDLILMDIVMPGMDGLEATRRLRSVPALAQTPIIAVSASASGKNREACLAAGCNEFLAKPIDVGALLEQVAIFLQIEWLYADEHAASDAPMVAPSRDELAALLHAASIGDIMEIKRRIKHLETIPEFAAFTNTLRTFAITFQLAPMCEFLRSLTPNDSAR</sequence>
<keyword evidence="8" id="KW-0067">ATP-binding</keyword>
<dbReference type="InterPro" id="IPR003661">
    <property type="entry name" value="HisK_dim/P_dom"/>
</dbReference>
<dbReference type="GO" id="GO:0016020">
    <property type="term" value="C:membrane"/>
    <property type="evidence" value="ECO:0007669"/>
    <property type="project" value="UniProtKB-SubCell"/>
</dbReference>
<dbReference type="InterPro" id="IPR004358">
    <property type="entry name" value="Sig_transdc_His_kin-like_C"/>
</dbReference>
<dbReference type="SMART" id="SM00387">
    <property type="entry name" value="HATPase_c"/>
    <property type="match status" value="1"/>
</dbReference>
<evidence type="ECO:0000259" key="13">
    <source>
        <dbReference type="PROSITE" id="PS50109"/>
    </source>
</evidence>